<protein>
    <submittedName>
        <fullName evidence="9">GerAB/ArcD/ProY family transporter</fullName>
    </submittedName>
</protein>
<keyword evidence="10" id="KW-1185">Reference proteome</keyword>
<dbReference type="InterPro" id="IPR004761">
    <property type="entry name" value="Spore_GerAB"/>
</dbReference>
<evidence type="ECO:0000256" key="3">
    <source>
        <dbReference type="ARBA" id="ARBA00022448"/>
    </source>
</evidence>
<dbReference type="PANTHER" id="PTHR34975">
    <property type="entry name" value="SPORE GERMINATION PROTEIN A2"/>
    <property type="match status" value="1"/>
</dbReference>
<keyword evidence="5 8" id="KW-0812">Transmembrane</keyword>
<proteinExistence type="inferred from homology"/>
<evidence type="ECO:0000313" key="9">
    <source>
        <dbReference type="EMBL" id="MBC2398464.1"/>
    </source>
</evidence>
<keyword evidence="7 8" id="KW-0472">Membrane</keyword>
<dbReference type="Pfam" id="PF03845">
    <property type="entry name" value="Spore_permease"/>
    <property type="match status" value="1"/>
</dbReference>
<dbReference type="Proteomes" id="UP000563151">
    <property type="component" value="Unassembled WGS sequence"/>
</dbReference>
<dbReference type="NCBIfam" id="TIGR00912">
    <property type="entry name" value="2A0309"/>
    <property type="match status" value="1"/>
</dbReference>
<evidence type="ECO:0000256" key="7">
    <source>
        <dbReference type="ARBA" id="ARBA00023136"/>
    </source>
</evidence>
<dbReference type="Gene3D" id="1.20.1740.10">
    <property type="entry name" value="Amino acid/polyamine transporter I"/>
    <property type="match status" value="1"/>
</dbReference>
<evidence type="ECO:0000313" key="10">
    <source>
        <dbReference type="Proteomes" id="UP000563151"/>
    </source>
</evidence>
<gene>
    <name evidence="9" type="ORF">HGG79_11875</name>
</gene>
<feature type="transmembrane region" description="Helical" evidence="8">
    <location>
        <begin position="12"/>
        <end position="27"/>
    </location>
</feature>
<dbReference type="GO" id="GO:0009847">
    <property type="term" value="P:spore germination"/>
    <property type="evidence" value="ECO:0007669"/>
    <property type="project" value="InterPro"/>
</dbReference>
<comment type="subcellular location">
    <subcellularLocation>
        <location evidence="1">Membrane</location>
        <topology evidence="1">Multi-pass membrane protein</topology>
    </subcellularLocation>
</comment>
<feature type="transmembrane region" description="Helical" evidence="8">
    <location>
        <begin position="115"/>
        <end position="132"/>
    </location>
</feature>
<comment type="caution">
    <text evidence="9">The sequence shown here is derived from an EMBL/GenBank/DDBJ whole genome shotgun (WGS) entry which is preliminary data.</text>
</comment>
<feature type="transmembrane region" description="Helical" evidence="8">
    <location>
        <begin position="271"/>
        <end position="294"/>
    </location>
</feature>
<feature type="transmembrane region" description="Helical" evidence="8">
    <location>
        <begin position="306"/>
        <end position="323"/>
    </location>
</feature>
<dbReference type="PANTHER" id="PTHR34975:SF2">
    <property type="entry name" value="SPORE GERMINATION PROTEIN A2"/>
    <property type="match status" value="1"/>
</dbReference>
<comment type="similarity">
    <text evidence="2">Belongs to the amino acid-polyamine-organocation (APC) superfamily. Spore germination protein (SGP) (TC 2.A.3.9) family.</text>
</comment>
<evidence type="ECO:0000256" key="6">
    <source>
        <dbReference type="ARBA" id="ARBA00022989"/>
    </source>
</evidence>
<evidence type="ECO:0000256" key="1">
    <source>
        <dbReference type="ARBA" id="ARBA00004141"/>
    </source>
</evidence>
<feature type="transmembrane region" description="Helical" evidence="8">
    <location>
        <begin position="329"/>
        <end position="352"/>
    </location>
</feature>
<organism evidence="9 10">
    <name type="scientific">Clostridium tetanomorphum</name>
    <dbReference type="NCBI Taxonomy" id="1553"/>
    <lineage>
        <taxon>Bacteria</taxon>
        <taxon>Bacillati</taxon>
        <taxon>Bacillota</taxon>
        <taxon>Clostridia</taxon>
        <taxon>Eubacteriales</taxon>
        <taxon>Clostridiaceae</taxon>
        <taxon>Clostridium</taxon>
    </lineage>
</organism>
<keyword evidence="6 8" id="KW-1133">Transmembrane helix</keyword>
<feature type="transmembrane region" description="Helical" evidence="8">
    <location>
        <begin position="144"/>
        <end position="162"/>
    </location>
</feature>
<dbReference type="GO" id="GO:0016020">
    <property type="term" value="C:membrane"/>
    <property type="evidence" value="ECO:0007669"/>
    <property type="project" value="UniProtKB-SubCell"/>
</dbReference>
<evidence type="ECO:0000256" key="4">
    <source>
        <dbReference type="ARBA" id="ARBA00022544"/>
    </source>
</evidence>
<feature type="transmembrane region" description="Helical" evidence="8">
    <location>
        <begin position="216"/>
        <end position="238"/>
    </location>
</feature>
<reference evidence="9 10" key="1">
    <citation type="submission" date="2020-04" db="EMBL/GenBank/DDBJ databases">
        <title>Genomic insights into acetone-butanol-ethanol (ABE) fermentation by sequencing solventogenic clostridia strains.</title>
        <authorList>
            <person name="Brown S."/>
        </authorList>
    </citation>
    <scope>NUCLEOTIDE SEQUENCE [LARGE SCALE GENOMIC DNA]</scope>
    <source>
        <strain evidence="9 10">DJ011</strain>
    </source>
</reference>
<name>A0A923EB37_CLOTT</name>
<evidence type="ECO:0000256" key="8">
    <source>
        <dbReference type="SAM" id="Phobius"/>
    </source>
</evidence>
<sequence>MKEYLTNKQISFFIFGAVVGYGIVRLPKEAAECASTAGWISILFITIINMLLTYIITFLNSTFENYTFDEYSEKLVGKFITNIFIILYIIYSFLYSSIAVRNTAEIIKSSILLKTPIWCTCLLLILICYYAASKGLRVLGRICELYGIFIIFAAFIMSIIVFSEGSLLNIQPILGFDNIFTYIKSSSKLIISFLGVEFLMIVPFKKEKNKNIFKYTLPMILIIGIFYIIIFEISLSIIGAEDLVHYEDALIATAKRLDVKYLEFFRKLDGIVIIIWLMAVFTTIFIFAYATIFFIKKLFNTNKNTLISLIVISYIFSILPESIYDIKKILIYISYIGFFCSFIIPTALFIITKVKKYDKSFK</sequence>
<dbReference type="AlphaFoldDB" id="A0A923EB37"/>
<evidence type="ECO:0000256" key="5">
    <source>
        <dbReference type="ARBA" id="ARBA00022692"/>
    </source>
</evidence>
<accession>A0A923EB37</accession>
<dbReference type="RefSeq" id="WP_035144762.1">
    <property type="nucleotide sequence ID" value="NZ_JAAZWO010000014.1"/>
</dbReference>
<feature type="transmembrane region" description="Helical" evidence="8">
    <location>
        <begin position="182"/>
        <end position="204"/>
    </location>
</feature>
<keyword evidence="3" id="KW-0813">Transport</keyword>
<feature type="transmembrane region" description="Helical" evidence="8">
    <location>
        <begin position="75"/>
        <end position="95"/>
    </location>
</feature>
<evidence type="ECO:0000256" key="2">
    <source>
        <dbReference type="ARBA" id="ARBA00007998"/>
    </source>
</evidence>
<keyword evidence="4" id="KW-0309">Germination</keyword>
<dbReference type="EMBL" id="JAAZWO010000014">
    <property type="protein sequence ID" value="MBC2398464.1"/>
    <property type="molecule type" value="Genomic_DNA"/>
</dbReference>
<feature type="transmembrane region" description="Helical" evidence="8">
    <location>
        <begin position="39"/>
        <end position="63"/>
    </location>
</feature>